<protein>
    <recommendedName>
        <fullName evidence="1">T6SS Phospholipase effector Tle1-like catalytic domain-containing protein</fullName>
    </recommendedName>
</protein>
<dbReference type="Pfam" id="PF09994">
    <property type="entry name" value="T6SS_Tle1-like_cat"/>
    <property type="match status" value="1"/>
</dbReference>
<organism evidence="2 3">
    <name type="scientific">Mycobacteroides immunogenum</name>
    <dbReference type="NCBI Taxonomy" id="83262"/>
    <lineage>
        <taxon>Bacteria</taxon>
        <taxon>Bacillati</taxon>
        <taxon>Actinomycetota</taxon>
        <taxon>Actinomycetes</taxon>
        <taxon>Mycobacteriales</taxon>
        <taxon>Mycobacteriaceae</taxon>
        <taxon>Mycobacteroides</taxon>
    </lineage>
</organism>
<proteinExistence type="predicted"/>
<dbReference type="Proteomes" id="UP000186919">
    <property type="component" value="Unassembled WGS sequence"/>
</dbReference>
<evidence type="ECO:0000313" key="3">
    <source>
        <dbReference type="Proteomes" id="UP000186919"/>
    </source>
</evidence>
<dbReference type="InterPro" id="IPR018712">
    <property type="entry name" value="Tle1-like_cat"/>
</dbReference>
<dbReference type="RefSeq" id="WP_064632324.1">
    <property type="nucleotide sequence ID" value="NZ_LQYE01000030.1"/>
</dbReference>
<name>A0A179V5G9_9MYCO</name>
<evidence type="ECO:0000313" key="2">
    <source>
        <dbReference type="EMBL" id="OAT67149.1"/>
    </source>
</evidence>
<evidence type="ECO:0000259" key="1">
    <source>
        <dbReference type="Pfam" id="PF09994"/>
    </source>
</evidence>
<dbReference type="SUPFAM" id="SSF53474">
    <property type="entry name" value="alpha/beta-Hydrolases"/>
    <property type="match status" value="1"/>
</dbReference>
<feature type="domain" description="T6SS Phospholipase effector Tle1-like catalytic" evidence="1">
    <location>
        <begin position="3"/>
        <end position="262"/>
    </location>
</feature>
<gene>
    <name evidence="2" type="ORF">AWB85_13365</name>
</gene>
<comment type="caution">
    <text evidence="2">The sequence shown here is derived from an EMBL/GenBank/DDBJ whole genome shotgun (WGS) entry which is preliminary data.</text>
</comment>
<dbReference type="EMBL" id="LQYE01000030">
    <property type="protein sequence ID" value="OAT67149.1"/>
    <property type="molecule type" value="Genomic_DNA"/>
</dbReference>
<dbReference type="AlphaFoldDB" id="A0A179V5G9"/>
<accession>A0A179V5G9</accession>
<dbReference type="PANTHER" id="PTHR33840:SF1">
    <property type="entry name" value="TLE1 PHOSPHOLIPASE DOMAIN-CONTAINING PROTEIN"/>
    <property type="match status" value="1"/>
</dbReference>
<dbReference type="InterPro" id="IPR029058">
    <property type="entry name" value="AB_hydrolase_fold"/>
</dbReference>
<sequence>MAKNIVICFDGTGNQIGASGNTNVVRGYDMMVHDLTDRQISYYDPGVGTDPVVGTYTPGGQFVARVLGIAFGIGLRAKLAQAYTYLIDRWEPGDRIFIFGFSRGAFCARGLAGLLNSVGMLRPGSQNLVPYAVSLYAQSCATWSAERWDQLHSFSRTVARREDGKYSIPVAYLGLWDTVSAPGIFKRSMQWPYAPSVPNALAGRHAVAIDEKRRPYREYLIKSLGDQRLVDEAWFAGIHSDIGGDYADDDRLSDIALKWVIDGAAQHGLLLNTEKYQRYCSVTPAYATGKIHRVSWLWALLLFRRRRIPDGAWIHASVADRMADDSSYRPALPEHTTVVDAQWATPTGDIRTQRAD</sequence>
<reference evidence="2 3" key="1">
    <citation type="submission" date="2016-01" db="EMBL/GenBank/DDBJ databases">
        <title>Mycobacterium immunogenum strain CD11_6 genome sequencing and assembly.</title>
        <authorList>
            <person name="Kaur G."/>
            <person name="Nair G.R."/>
            <person name="Mayilraj S."/>
        </authorList>
    </citation>
    <scope>NUCLEOTIDE SEQUENCE [LARGE SCALE GENOMIC DNA]</scope>
    <source>
        <strain evidence="2 3">CD11-6</strain>
    </source>
</reference>
<dbReference type="PANTHER" id="PTHR33840">
    <property type="match status" value="1"/>
</dbReference>